<dbReference type="AlphaFoldDB" id="A0A0V8JJ50"/>
<keyword evidence="7" id="KW-0732">Signal</keyword>
<dbReference type="InterPro" id="IPR007887">
    <property type="entry name" value="MecA_N"/>
</dbReference>
<dbReference type="RefSeq" id="WP_062687070.1">
    <property type="nucleotide sequence ID" value="NZ_KQ758670.1"/>
</dbReference>
<feature type="domain" description="Penicillin-binding protein dimerisation" evidence="9">
    <location>
        <begin position="152"/>
        <end position="320"/>
    </location>
</feature>
<dbReference type="PROSITE" id="PS51257">
    <property type="entry name" value="PROKAR_LIPOPROTEIN"/>
    <property type="match status" value="1"/>
</dbReference>
<dbReference type="InterPro" id="IPR012338">
    <property type="entry name" value="Beta-lactam/transpept-like"/>
</dbReference>
<dbReference type="SUPFAM" id="SSF56519">
    <property type="entry name" value="Penicillin binding protein dimerisation domain"/>
    <property type="match status" value="1"/>
</dbReference>
<dbReference type="Gene3D" id="3.40.710.10">
    <property type="entry name" value="DD-peptidase/beta-lactamase superfamily"/>
    <property type="match status" value="1"/>
</dbReference>
<dbReference type="Gene3D" id="3.10.450.100">
    <property type="entry name" value="NTF2-like, domain 1"/>
    <property type="match status" value="1"/>
</dbReference>
<dbReference type="SUPFAM" id="SSF56601">
    <property type="entry name" value="beta-lactamase/transpeptidase-like"/>
    <property type="match status" value="1"/>
</dbReference>
<dbReference type="GO" id="GO:0009252">
    <property type="term" value="P:peptidoglycan biosynthetic process"/>
    <property type="evidence" value="ECO:0007669"/>
    <property type="project" value="UniProtKB-UniPathway"/>
</dbReference>
<evidence type="ECO:0000313" key="12">
    <source>
        <dbReference type="Proteomes" id="UP000053681"/>
    </source>
</evidence>
<dbReference type="UniPathway" id="UPA00219"/>
<organism evidence="11 12">
    <name type="scientific">Priestia veravalensis</name>
    <dbReference type="NCBI Taxonomy" id="1414648"/>
    <lineage>
        <taxon>Bacteria</taxon>
        <taxon>Bacillati</taxon>
        <taxon>Bacillota</taxon>
        <taxon>Bacilli</taxon>
        <taxon>Bacillales</taxon>
        <taxon>Bacillaceae</taxon>
        <taxon>Priestia</taxon>
    </lineage>
</organism>
<feature type="domain" description="NTF2-like N-terminal transpeptidase" evidence="10">
    <location>
        <begin position="25"/>
        <end position="144"/>
    </location>
</feature>
<sequence>MKKLSLFCLMMLIMIIAGCSNEEAASDRFEQYVKLWNDQKFEDMYSYLSQEAKKDVTKDEFVARYQNIYGGAEVKKLKVKAIKSEGKPENNEISLPFEVSMDTAAGKVSFKENALWVEEKVDDKNKWSVSWKPSMIFEGMTDGDEVSVKTLRAERGEITDRSGSYLAQNGNASQVGIVPVKFKAKMDENKESLSKLLNISTEEIDKALNASWVKEDQFVPIKTMTEDEALKGEEQLLGIEGVQINNVPARVYPCAEACAHLVGYVAPVTAEFLKQHKGEGYNSQSSAGLIGIEAQYEETLRAKDGAVISIVGSDGNVKKEIASKEAENGKNVQLTVDVAMQKKLYEQVKDEKGLGVAIHPTTGDVLGMVSAPSFNPNHFSLGITSTEYSKLSNDAAKPLLNRFNKTYSPGSTFKLLSAALIADSEKFDLNEKRTIGDKWQKDSSWGDFYVTRVGNQPNVNFRDALVTSDNIYFAQAITELGVKAFEQGSKKFGFNEKLPIEFPFQTSKISQSNSIDSELLLANSAYGQGEVQISPLHLASVYSSIVNDGNMIKPKLVMNEEKEPEFWKEDVMSSEAALKIKESLIGVIEDPNGTAKEAKISNLTLAGKTGTAELKLSQGEKGKENGWFVAVDTESPHLLVAMMVEDVKKGSHDVTPKVKNIFSQK</sequence>
<dbReference type="Proteomes" id="UP000053681">
    <property type="component" value="Unassembled WGS sequence"/>
</dbReference>
<reference evidence="11 12" key="1">
    <citation type="submission" date="2015-11" db="EMBL/GenBank/DDBJ databases">
        <title>Bacillus caseinolyticus sp nov.</title>
        <authorList>
            <person name="Dastager S.G."/>
            <person name="Mawlankar R."/>
        </authorList>
    </citation>
    <scope>NUCLEOTIDE SEQUENCE [LARGE SCALE GENOMIC DNA]</scope>
    <source>
        <strain evidence="11 12">SGD-V-76</strain>
    </source>
</reference>
<evidence type="ECO:0000256" key="2">
    <source>
        <dbReference type="ARBA" id="ARBA00004752"/>
    </source>
</evidence>
<comment type="similarity">
    <text evidence="3">Belongs to the transpeptidase family.</text>
</comment>
<evidence type="ECO:0000259" key="10">
    <source>
        <dbReference type="Pfam" id="PF05223"/>
    </source>
</evidence>
<comment type="caution">
    <text evidence="11">The sequence shown here is derived from an EMBL/GenBank/DDBJ whole genome shotgun (WGS) entry which is preliminary data.</text>
</comment>
<dbReference type="InterPro" id="IPR032710">
    <property type="entry name" value="NTF2-like_dom_sf"/>
</dbReference>
<keyword evidence="5" id="KW-0472">Membrane</keyword>
<dbReference type="PANTHER" id="PTHR30627">
    <property type="entry name" value="PEPTIDOGLYCAN D,D-TRANSPEPTIDASE"/>
    <property type="match status" value="1"/>
</dbReference>
<dbReference type="Gene3D" id="3.30.1390.30">
    <property type="entry name" value="Penicillin-binding protein 2a, domain 3"/>
    <property type="match status" value="1"/>
</dbReference>
<dbReference type="GO" id="GO:0046677">
    <property type="term" value="P:response to antibiotic"/>
    <property type="evidence" value="ECO:0007669"/>
    <property type="project" value="InterPro"/>
</dbReference>
<dbReference type="EC" id="3.4.16.4" evidence="4"/>
<feature type="chain" id="PRO_5006893951" description="serine-type D-Ala-D-Ala carboxypeptidase" evidence="7">
    <location>
        <begin position="25"/>
        <end position="665"/>
    </location>
</feature>
<dbReference type="PANTHER" id="PTHR30627:SF25">
    <property type="entry name" value="PENICILLIN-BINDING PROTEIN 3"/>
    <property type="match status" value="1"/>
</dbReference>
<protein>
    <recommendedName>
        <fullName evidence="4">serine-type D-Ala-D-Ala carboxypeptidase</fullName>
        <ecNumber evidence="4">3.4.16.4</ecNumber>
    </recommendedName>
</protein>
<proteinExistence type="inferred from homology"/>
<comment type="catalytic activity">
    <reaction evidence="6">
        <text>Preferential cleavage: (Ac)2-L-Lys-D-Ala-|-D-Ala. Also transpeptidation of peptidyl-alanyl moieties that are N-acyl substituents of D-alanine.</text>
        <dbReference type="EC" id="3.4.16.4"/>
    </reaction>
</comment>
<dbReference type="GO" id="GO:0005886">
    <property type="term" value="C:plasma membrane"/>
    <property type="evidence" value="ECO:0007669"/>
    <property type="project" value="TreeGrafter"/>
</dbReference>
<dbReference type="InterPro" id="IPR001460">
    <property type="entry name" value="PCN-bd_Tpept"/>
</dbReference>
<name>A0A0V8JJ50_9BACI</name>
<evidence type="ECO:0000259" key="9">
    <source>
        <dbReference type="Pfam" id="PF03717"/>
    </source>
</evidence>
<dbReference type="InterPro" id="IPR050515">
    <property type="entry name" value="Beta-lactam/transpept"/>
</dbReference>
<dbReference type="Pfam" id="PF05223">
    <property type="entry name" value="MecA_N"/>
    <property type="match status" value="1"/>
</dbReference>
<comment type="subcellular location">
    <subcellularLocation>
        <location evidence="1">Membrane</location>
    </subcellularLocation>
</comment>
<dbReference type="InterPro" id="IPR005311">
    <property type="entry name" value="PBP_dimer"/>
</dbReference>
<evidence type="ECO:0000256" key="5">
    <source>
        <dbReference type="ARBA" id="ARBA00023136"/>
    </source>
</evidence>
<dbReference type="GO" id="GO:0071972">
    <property type="term" value="F:peptidoglycan L,D-transpeptidase activity"/>
    <property type="evidence" value="ECO:0007669"/>
    <property type="project" value="TreeGrafter"/>
</dbReference>
<dbReference type="GO" id="GO:0008658">
    <property type="term" value="F:penicillin binding"/>
    <property type="evidence" value="ECO:0007669"/>
    <property type="project" value="InterPro"/>
</dbReference>
<dbReference type="Pfam" id="PF00905">
    <property type="entry name" value="Transpeptidase"/>
    <property type="match status" value="1"/>
</dbReference>
<evidence type="ECO:0000256" key="7">
    <source>
        <dbReference type="SAM" id="SignalP"/>
    </source>
</evidence>
<dbReference type="EMBL" id="LNQP01000055">
    <property type="protein sequence ID" value="KSU87070.1"/>
    <property type="molecule type" value="Genomic_DNA"/>
</dbReference>
<gene>
    <name evidence="11" type="ORF">AS180_15250</name>
</gene>
<dbReference type="Gene3D" id="3.90.1310.10">
    <property type="entry name" value="Penicillin-binding protein 2a (Domain 2)"/>
    <property type="match status" value="1"/>
</dbReference>
<dbReference type="SUPFAM" id="SSF54427">
    <property type="entry name" value="NTF2-like"/>
    <property type="match status" value="1"/>
</dbReference>
<dbReference type="Pfam" id="PF03717">
    <property type="entry name" value="PBP_dimer"/>
    <property type="match status" value="1"/>
</dbReference>
<dbReference type="GO" id="GO:0009002">
    <property type="term" value="F:serine-type D-Ala-D-Ala carboxypeptidase activity"/>
    <property type="evidence" value="ECO:0007669"/>
    <property type="project" value="UniProtKB-EC"/>
</dbReference>
<keyword evidence="12" id="KW-1185">Reference proteome</keyword>
<evidence type="ECO:0000256" key="4">
    <source>
        <dbReference type="ARBA" id="ARBA00012448"/>
    </source>
</evidence>
<feature type="signal peptide" evidence="7">
    <location>
        <begin position="1"/>
        <end position="24"/>
    </location>
</feature>
<evidence type="ECO:0000256" key="1">
    <source>
        <dbReference type="ARBA" id="ARBA00004370"/>
    </source>
</evidence>
<dbReference type="GO" id="GO:0071555">
    <property type="term" value="P:cell wall organization"/>
    <property type="evidence" value="ECO:0007669"/>
    <property type="project" value="TreeGrafter"/>
</dbReference>
<evidence type="ECO:0000313" key="11">
    <source>
        <dbReference type="EMBL" id="KSU87070.1"/>
    </source>
</evidence>
<accession>A0A0V8JJ50</accession>
<dbReference type="InterPro" id="IPR036138">
    <property type="entry name" value="PBP_dimer_sf"/>
</dbReference>
<comment type="pathway">
    <text evidence="2">Cell wall biogenesis; peptidoglycan biosynthesis.</text>
</comment>
<evidence type="ECO:0000256" key="6">
    <source>
        <dbReference type="ARBA" id="ARBA00034000"/>
    </source>
</evidence>
<evidence type="ECO:0000256" key="3">
    <source>
        <dbReference type="ARBA" id="ARBA00007171"/>
    </source>
</evidence>
<evidence type="ECO:0000259" key="8">
    <source>
        <dbReference type="Pfam" id="PF00905"/>
    </source>
</evidence>
<feature type="domain" description="Penicillin-binding protein transpeptidase" evidence="8">
    <location>
        <begin position="354"/>
        <end position="662"/>
    </location>
</feature>